<protein>
    <submittedName>
        <fullName evidence="1">DUF3027 domain-containing protein</fullName>
    </submittedName>
</protein>
<dbReference type="RefSeq" id="WP_121900632.1">
    <property type="nucleotide sequence ID" value="NZ_REFW01000001.1"/>
</dbReference>
<dbReference type="OrthoDB" id="3210158at2"/>
<evidence type="ECO:0000313" key="2">
    <source>
        <dbReference type="Proteomes" id="UP000275256"/>
    </source>
</evidence>
<dbReference type="InterPro" id="IPR021391">
    <property type="entry name" value="DUF3027"/>
</dbReference>
<dbReference type="Pfam" id="PF11228">
    <property type="entry name" value="DUF3027"/>
    <property type="match status" value="1"/>
</dbReference>
<proteinExistence type="predicted"/>
<reference evidence="1 2" key="1">
    <citation type="submission" date="2018-10" db="EMBL/GenBank/DDBJ databases">
        <title>Tessaracoccus antarcticuss sp. nov., isolated from sediment.</title>
        <authorList>
            <person name="Zhou L.Y."/>
            <person name="Du Z.J."/>
        </authorList>
    </citation>
    <scope>NUCLEOTIDE SEQUENCE [LARGE SCALE GENOMIC DNA]</scope>
    <source>
        <strain evidence="1 2">JDX10</strain>
    </source>
</reference>
<dbReference type="EMBL" id="REFW01000001">
    <property type="protein sequence ID" value="RMB62082.1"/>
    <property type="molecule type" value="Genomic_DNA"/>
</dbReference>
<organism evidence="1 2">
    <name type="scientific">Tessaracoccus antarcticus</name>
    <dbReference type="NCBI Taxonomy" id="2479848"/>
    <lineage>
        <taxon>Bacteria</taxon>
        <taxon>Bacillati</taxon>
        <taxon>Actinomycetota</taxon>
        <taxon>Actinomycetes</taxon>
        <taxon>Propionibacteriales</taxon>
        <taxon>Propionibacteriaceae</taxon>
        <taxon>Tessaracoccus</taxon>
    </lineage>
</organism>
<keyword evidence="2" id="KW-1185">Reference proteome</keyword>
<dbReference type="AlphaFoldDB" id="A0A3M0GH78"/>
<name>A0A3M0GH78_9ACTN</name>
<gene>
    <name evidence="1" type="ORF">EAX62_05760</name>
</gene>
<accession>A0A3M0GH78</accession>
<comment type="caution">
    <text evidence="1">The sequence shown here is derived from an EMBL/GenBank/DDBJ whole genome shotgun (WGS) entry which is preliminary data.</text>
</comment>
<dbReference type="Proteomes" id="UP000275256">
    <property type="component" value="Unassembled WGS sequence"/>
</dbReference>
<evidence type="ECO:0000313" key="1">
    <source>
        <dbReference type="EMBL" id="RMB62082.1"/>
    </source>
</evidence>
<sequence>MAAPKLDAAAAAAVDLARVTAEEQAGEDAVGEHLGVVAEEGERVVTHSFECLLPGYDQWRWAVTLVRAARAKVCTVNEVVLLPMAGALLAPAWVPWEDRIGAGDIVAGMLMPTPDDDPRLEPGFSTGDLPVDADPSDWAQLRSIVAELGLGRERVLSRWGRDDAAVRWLEGPPGPDNELSRQAPSPCHTCGYFVPLRGSLGVLFGACANEYSPSDGQVVSLDHGCGGHSDVVATELEHALPSPSFDTISIDESLFD</sequence>